<keyword evidence="1" id="KW-0472">Membrane</keyword>
<dbReference type="Proteomes" id="UP001597453">
    <property type="component" value="Unassembled WGS sequence"/>
</dbReference>
<name>A0ABW5RGM2_9MICO</name>
<feature type="transmembrane region" description="Helical" evidence="1">
    <location>
        <begin position="42"/>
        <end position="63"/>
    </location>
</feature>
<protein>
    <submittedName>
        <fullName evidence="2">Uncharacterized protein</fullName>
    </submittedName>
</protein>
<accession>A0ABW5RGM2</accession>
<keyword evidence="3" id="KW-1185">Reference proteome</keyword>
<proteinExistence type="predicted"/>
<dbReference type="EMBL" id="JBHUNF010000001">
    <property type="protein sequence ID" value="MFD2674237.1"/>
    <property type="molecule type" value="Genomic_DNA"/>
</dbReference>
<organism evidence="2 3">
    <name type="scientific">Gulosibacter bifidus</name>
    <dbReference type="NCBI Taxonomy" id="272239"/>
    <lineage>
        <taxon>Bacteria</taxon>
        <taxon>Bacillati</taxon>
        <taxon>Actinomycetota</taxon>
        <taxon>Actinomycetes</taxon>
        <taxon>Micrococcales</taxon>
        <taxon>Microbacteriaceae</taxon>
        <taxon>Gulosibacter</taxon>
    </lineage>
</organism>
<comment type="caution">
    <text evidence="2">The sequence shown here is derived from an EMBL/GenBank/DDBJ whole genome shotgun (WGS) entry which is preliminary data.</text>
</comment>
<dbReference type="RefSeq" id="WP_066057609.1">
    <property type="nucleotide sequence ID" value="NZ_JBHUNF010000001.1"/>
</dbReference>
<reference evidence="3" key="1">
    <citation type="journal article" date="2019" name="Int. J. Syst. Evol. Microbiol.">
        <title>The Global Catalogue of Microorganisms (GCM) 10K type strain sequencing project: providing services to taxonomists for standard genome sequencing and annotation.</title>
        <authorList>
            <consortium name="The Broad Institute Genomics Platform"/>
            <consortium name="The Broad Institute Genome Sequencing Center for Infectious Disease"/>
            <person name="Wu L."/>
            <person name="Ma J."/>
        </authorList>
    </citation>
    <scope>NUCLEOTIDE SEQUENCE [LARGE SCALE GENOMIC DNA]</scope>
    <source>
        <strain evidence="3">TISTR 1511</strain>
    </source>
</reference>
<evidence type="ECO:0000313" key="3">
    <source>
        <dbReference type="Proteomes" id="UP001597453"/>
    </source>
</evidence>
<evidence type="ECO:0000313" key="2">
    <source>
        <dbReference type="EMBL" id="MFD2674237.1"/>
    </source>
</evidence>
<evidence type="ECO:0000256" key="1">
    <source>
        <dbReference type="SAM" id="Phobius"/>
    </source>
</evidence>
<keyword evidence="1" id="KW-0812">Transmembrane</keyword>
<keyword evidence="1" id="KW-1133">Transmembrane helix</keyword>
<sequence length="73" mass="7871">MSAVLLVIGGLLGGVAHAAEFEPLLGWAWSSFAAASTWWAKALIALGTLGGVAGFVAFVWWLAKRLDEDFRHW</sequence>
<gene>
    <name evidence="2" type="ORF">ACFSUQ_02840</name>
</gene>